<dbReference type="PANTHER" id="PTHR33744">
    <property type="entry name" value="CARBOHYDRATE DIACID REGULATOR"/>
    <property type="match status" value="1"/>
</dbReference>
<reference evidence="5 6" key="1">
    <citation type="submission" date="2019-05" db="EMBL/GenBank/DDBJ databases">
        <authorList>
            <person name="Lee S.D."/>
        </authorList>
    </citation>
    <scope>NUCLEOTIDE SEQUENCE [LARGE SCALE GENOMIC DNA]</scope>
    <source>
        <strain evidence="5 6">YC2-7</strain>
    </source>
</reference>
<dbReference type="InterPro" id="IPR041522">
    <property type="entry name" value="CdaR_GGDEF"/>
</dbReference>
<evidence type="ECO:0000256" key="1">
    <source>
        <dbReference type="ARBA" id="ARBA00006754"/>
    </source>
</evidence>
<protein>
    <submittedName>
        <fullName evidence="5">PucR family transcriptional regulator</fullName>
    </submittedName>
</protein>
<comment type="similarity">
    <text evidence="1">Belongs to the CdaR family.</text>
</comment>
<dbReference type="EMBL" id="VCQU01000003">
    <property type="protein sequence ID" value="NMN95559.1"/>
    <property type="molecule type" value="Genomic_DNA"/>
</dbReference>
<evidence type="ECO:0000259" key="3">
    <source>
        <dbReference type="Pfam" id="PF13556"/>
    </source>
</evidence>
<feature type="domain" description="Purine catabolism PurC-like" evidence="2">
    <location>
        <begin position="8"/>
        <end position="124"/>
    </location>
</feature>
<dbReference type="Pfam" id="PF13556">
    <property type="entry name" value="HTH_30"/>
    <property type="match status" value="1"/>
</dbReference>
<dbReference type="Proteomes" id="UP000535543">
    <property type="component" value="Unassembled WGS sequence"/>
</dbReference>
<dbReference type="PANTHER" id="PTHR33744:SF1">
    <property type="entry name" value="DNA-BINDING TRANSCRIPTIONAL ACTIVATOR ADER"/>
    <property type="match status" value="1"/>
</dbReference>
<name>A0A848KB73_9NOCA</name>
<dbReference type="InterPro" id="IPR051448">
    <property type="entry name" value="CdaR-like_regulators"/>
</dbReference>
<dbReference type="RefSeq" id="WP_169586543.1">
    <property type="nucleotide sequence ID" value="NZ_VCQU01000003.1"/>
</dbReference>
<dbReference type="Pfam" id="PF17853">
    <property type="entry name" value="GGDEF_2"/>
    <property type="match status" value="1"/>
</dbReference>
<dbReference type="AlphaFoldDB" id="A0A848KB73"/>
<evidence type="ECO:0000259" key="4">
    <source>
        <dbReference type="Pfam" id="PF17853"/>
    </source>
</evidence>
<feature type="domain" description="CdaR GGDEF-like" evidence="4">
    <location>
        <begin position="300"/>
        <end position="396"/>
    </location>
</feature>
<reference evidence="5 6" key="2">
    <citation type="submission" date="2020-06" db="EMBL/GenBank/DDBJ databases">
        <title>Antribacter stalactiti gen. nov., sp. nov., a new member of the family Nacardiaceae isolated from a cave.</title>
        <authorList>
            <person name="Kim I.S."/>
        </authorList>
    </citation>
    <scope>NUCLEOTIDE SEQUENCE [LARGE SCALE GENOMIC DNA]</scope>
    <source>
        <strain evidence="5 6">YC2-7</strain>
    </source>
</reference>
<gene>
    <name evidence="5" type="ORF">FGL95_10995</name>
</gene>
<keyword evidence="6" id="KW-1185">Reference proteome</keyword>
<proteinExistence type="inferred from homology"/>
<organism evidence="5 6">
    <name type="scientific">Antrihabitans stalactiti</name>
    <dbReference type="NCBI Taxonomy" id="2584121"/>
    <lineage>
        <taxon>Bacteria</taxon>
        <taxon>Bacillati</taxon>
        <taxon>Actinomycetota</taxon>
        <taxon>Actinomycetes</taxon>
        <taxon>Mycobacteriales</taxon>
        <taxon>Nocardiaceae</taxon>
        <taxon>Antrihabitans</taxon>
    </lineage>
</organism>
<accession>A0A848KB73</accession>
<evidence type="ECO:0000313" key="6">
    <source>
        <dbReference type="Proteomes" id="UP000535543"/>
    </source>
</evidence>
<dbReference type="Pfam" id="PF07905">
    <property type="entry name" value="PucR"/>
    <property type="match status" value="1"/>
</dbReference>
<dbReference type="InterPro" id="IPR025736">
    <property type="entry name" value="PucR_C-HTH_dom"/>
</dbReference>
<feature type="domain" description="PucR C-terminal helix-turn-helix" evidence="3">
    <location>
        <begin position="447"/>
        <end position="504"/>
    </location>
</feature>
<dbReference type="InterPro" id="IPR012914">
    <property type="entry name" value="PucR_dom"/>
</dbReference>
<sequence length="508" mass="53424">MSVPVGWVLAQSDLGLQLRGGATGTAREITLALATELPDPFRWLSGGELVLTTGIRLPADTADRVAYLRGLDECNVAALGFGIGLTHRQIPADLVSAADDIGLPLFEVPLPTPFAAVVKRVTARLAELEYDAVLRASRAQPRMTRAVVYGGARAIVKELARSLTSKVLVLNPAGKVVECHPESLDASLLAAVRAAVADGASALSSSVSMDRSGAALTFQRISVGNAVHGDLVVVSRAPLSPIDQILLGHATSLLALDFEKPAKLEAAQNELNSHALGLLMSADVDLAPAWVQLARAGDTSGRIRVLIIACETAPAAKEAQTVVAAAIGALGRPLFMRAQDRQVTVVLPGTEGPEFARRVATEISSPVRKLIRVGLSGPQQVENLLQAIEHAKLAASAAERGGLPLEFGALTGRALLSFDASRQILNALAETMLTPVLEYDGAHGTELVPSLRAFLEANGHWESAAAATGVHRHTLRKRITLAESLLGCNLDIARVRAELLLAIIARQP</sequence>
<evidence type="ECO:0000313" key="5">
    <source>
        <dbReference type="EMBL" id="NMN95559.1"/>
    </source>
</evidence>
<dbReference type="InterPro" id="IPR042070">
    <property type="entry name" value="PucR_C-HTH_sf"/>
</dbReference>
<comment type="caution">
    <text evidence="5">The sequence shown here is derived from an EMBL/GenBank/DDBJ whole genome shotgun (WGS) entry which is preliminary data.</text>
</comment>
<dbReference type="Gene3D" id="1.10.10.2840">
    <property type="entry name" value="PucR C-terminal helix-turn-helix domain"/>
    <property type="match status" value="1"/>
</dbReference>
<evidence type="ECO:0000259" key="2">
    <source>
        <dbReference type="Pfam" id="PF07905"/>
    </source>
</evidence>